<protein>
    <submittedName>
        <fullName evidence="3">Peptidase M23</fullName>
    </submittedName>
</protein>
<dbReference type="EMBL" id="CP001629">
    <property type="protein sequence ID" value="ACU89796.1"/>
    <property type="molecule type" value="Genomic_DNA"/>
</dbReference>
<dbReference type="PANTHER" id="PTHR21666:SF270">
    <property type="entry name" value="MUREIN HYDROLASE ACTIVATOR ENVC"/>
    <property type="match status" value="1"/>
</dbReference>
<gene>
    <name evidence="3" type="ordered locus">Dbac_1705</name>
</gene>
<accession>C7LVX8</accession>
<evidence type="ECO:0000256" key="1">
    <source>
        <dbReference type="SAM" id="Phobius"/>
    </source>
</evidence>
<dbReference type="SUPFAM" id="SSF51261">
    <property type="entry name" value="Duplicated hybrid motif"/>
    <property type="match status" value="1"/>
</dbReference>
<sequence>MRDRQNGLTVSFQDLNGYDFNVPALLEAHPVTMLMSVMLALAGLFFLPASARAFSMELPVNCTGAEFCAPQNYFDHDPSPAYADYVCGPLSYDTHTGTDIRISYADMERGVAVLAVADGVVRAVRDGEAEGEISLRGKASVTGRGAGNAVVVVHGGGFETQYSHLKRGSVAVRSGQHVKAGHVLGLVGLSGITEFPHLEISVRHQDRPVDPYMGLVSGGCGGPREVLWSRAALHSPVLTYRASGLLEAGFFNAPPKDPIALLRRHGWIEGRAGDPDVLVFGVQVFGPRSGDVWTLRVVGPDGQILAESRTTQDRHQAQAMRYVGKKRGKGWQPGFYRGEFRLTREGAGDVVSVVRGIEVP</sequence>
<dbReference type="KEGG" id="dba:Dbac_1705"/>
<keyword evidence="4" id="KW-1185">Reference proteome</keyword>
<dbReference type="PANTHER" id="PTHR21666">
    <property type="entry name" value="PEPTIDASE-RELATED"/>
    <property type="match status" value="1"/>
</dbReference>
<name>C7LVX8_DESBD</name>
<keyword evidence="1" id="KW-0812">Transmembrane</keyword>
<feature type="transmembrane region" description="Helical" evidence="1">
    <location>
        <begin position="28"/>
        <end position="47"/>
    </location>
</feature>
<dbReference type="HOGENOM" id="CLU_073817_0_0_7"/>
<dbReference type="InterPro" id="IPR011055">
    <property type="entry name" value="Dup_hybrid_motif"/>
</dbReference>
<dbReference type="InterPro" id="IPR016047">
    <property type="entry name" value="M23ase_b-sheet_dom"/>
</dbReference>
<dbReference type="AlphaFoldDB" id="C7LVX8"/>
<evidence type="ECO:0000313" key="3">
    <source>
        <dbReference type="EMBL" id="ACU89796.1"/>
    </source>
</evidence>
<evidence type="ECO:0000313" key="4">
    <source>
        <dbReference type="Proteomes" id="UP000002216"/>
    </source>
</evidence>
<organism evidence="3 4">
    <name type="scientific">Desulfomicrobium baculatum (strain DSM 4028 / VKM B-1378 / X)</name>
    <name type="common">Desulfovibrio baculatus</name>
    <dbReference type="NCBI Taxonomy" id="525897"/>
    <lineage>
        <taxon>Bacteria</taxon>
        <taxon>Pseudomonadati</taxon>
        <taxon>Thermodesulfobacteriota</taxon>
        <taxon>Desulfovibrionia</taxon>
        <taxon>Desulfovibrionales</taxon>
        <taxon>Desulfomicrobiaceae</taxon>
        <taxon>Desulfomicrobium</taxon>
    </lineage>
</organism>
<dbReference type="Pfam" id="PF01551">
    <property type="entry name" value="Peptidase_M23"/>
    <property type="match status" value="1"/>
</dbReference>
<dbReference type="CDD" id="cd12797">
    <property type="entry name" value="M23_peptidase"/>
    <property type="match status" value="1"/>
</dbReference>
<reference evidence="3 4" key="1">
    <citation type="journal article" date="2009" name="Stand. Genomic Sci.">
        <title>Complete genome sequence of Desulfomicrobium baculatum type strain (X).</title>
        <authorList>
            <person name="Copeland A."/>
            <person name="Spring S."/>
            <person name="Goker M."/>
            <person name="Schneider S."/>
            <person name="Lapidus A."/>
            <person name="Del Rio T.G."/>
            <person name="Tice H."/>
            <person name="Cheng J.F."/>
            <person name="Chen F."/>
            <person name="Nolan M."/>
            <person name="Bruce D."/>
            <person name="Goodwin L."/>
            <person name="Pitluck S."/>
            <person name="Ivanova N."/>
            <person name="Mavrommatis K."/>
            <person name="Ovchinnikova G."/>
            <person name="Pati A."/>
            <person name="Chen A."/>
            <person name="Palaniappan K."/>
            <person name="Land M."/>
            <person name="Hauser L."/>
            <person name="Chang Y.J."/>
            <person name="Jeffries C.C."/>
            <person name="Meincke L."/>
            <person name="Sims D."/>
            <person name="Brettin T."/>
            <person name="Detter J.C."/>
            <person name="Han C."/>
            <person name="Chain P."/>
            <person name="Bristow J."/>
            <person name="Eisen J.A."/>
            <person name="Markowitz V."/>
            <person name="Hugenholtz P."/>
            <person name="Kyrpides N.C."/>
            <person name="Klenk H.P."/>
            <person name="Lucas S."/>
        </authorList>
    </citation>
    <scope>NUCLEOTIDE SEQUENCE [LARGE SCALE GENOMIC DNA]</scope>
    <source>
        <strain evidence="4">DSM 4028 / VKM B-1378 / X</strain>
    </source>
</reference>
<dbReference type="eggNOG" id="COG0739">
    <property type="taxonomic scope" value="Bacteria"/>
</dbReference>
<dbReference type="InterPro" id="IPR050570">
    <property type="entry name" value="Cell_wall_metabolism_enzyme"/>
</dbReference>
<feature type="domain" description="M23ase beta-sheet core" evidence="2">
    <location>
        <begin position="94"/>
        <end position="211"/>
    </location>
</feature>
<dbReference type="Gene3D" id="2.70.70.10">
    <property type="entry name" value="Glucose Permease (Domain IIA)"/>
    <property type="match status" value="1"/>
</dbReference>
<keyword evidence="1" id="KW-1133">Transmembrane helix</keyword>
<dbReference type="GO" id="GO:0004222">
    <property type="term" value="F:metalloendopeptidase activity"/>
    <property type="evidence" value="ECO:0007669"/>
    <property type="project" value="TreeGrafter"/>
</dbReference>
<dbReference type="Proteomes" id="UP000002216">
    <property type="component" value="Chromosome"/>
</dbReference>
<evidence type="ECO:0000259" key="2">
    <source>
        <dbReference type="Pfam" id="PF01551"/>
    </source>
</evidence>
<keyword evidence="1" id="KW-0472">Membrane</keyword>
<proteinExistence type="predicted"/>